<comment type="caution">
    <text evidence="2">The sequence shown here is derived from an EMBL/GenBank/DDBJ whole genome shotgun (WGS) entry which is preliminary data.</text>
</comment>
<evidence type="ECO:0000313" key="3">
    <source>
        <dbReference type="Proteomes" id="UP000788426"/>
    </source>
</evidence>
<gene>
    <name evidence="2" type="ORF">KZO38_00200</name>
</gene>
<dbReference type="EMBL" id="JAHXCT010000001">
    <property type="protein sequence ID" value="MBW4768192.1"/>
    <property type="molecule type" value="Genomic_DNA"/>
</dbReference>
<name>A0ABS6Y9E3_9BACT</name>
<dbReference type="RefSeq" id="WP_219408083.1">
    <property type="nucleotide sequence ID" value="NZ_CAJZHJ010000012.1"/>
</dbReference>
<keyword evidence="3" id="KW-1185">Reference proteome</keyword>
<sequence length="49" mass="5222">MEKKSYVSPQSMVVLANIENLMDGGFHTHSGINGSLTGGDDMGDPEEQP</sequence>
<evidence type="ECO:0000313" key="2">
    <source>
        <dbReference type="EMBL" id="MBW4768192.1"/>
    </source>
</evidence>
<protein>
    <recommendedName>
        <fullName evidence="4">Paeninodin family lasso peptide</fullName>
    </recommendedName>
</protein>
<reference evidence="2 3" key="1">
    <citation type="submission" date="2021-07" db="EMBL/GenBank/DDBJ databases">
        <title>Genomic diversity and antimicrobial resistance of Prevotella spp. isolated from chronic lung disease airways.</title>
        <authorList>
            <person name="Webb K.A."/>
            <person name="Olagoke O.S."/>
            <person name="Baird T."/>
            <person name="Neill J."/>
            <person name="Pham A."/>
            <person name="Wells T.J."/>
            <person name="Ramsay K.A."/>
            <person name="Bell S.C."/>
            <person name="Sarovich D.S."/>
            <person name="Price E.P."/>
        </authorList>
    </citation>
    <scope>NUCLEOTIDE SEQUENCE [LARGE SCALE GENOMIC DNA]</scope>
    <source>
        <strain evidence="2 3">SCHI0011.S.12</strain>
    </source>
</reference>
<organism evidence="2 3">
    <name type="scientific">Hoylesella nanceiensis</name>
    <dbReference type="NCBI Taxonomy" id="425941"/>
    <lineage>
        <taxon>Bacteria</taxon>
        <taxon>Pseudomonadati</taxon>
        <taxon>Bacteroidota</taxon>
        <taxon>Bacteroidia</taxon>
        <taxon>Bacteroidales</taxon>
        <taxon>Prevotellaceae</taxon>
        <taxon>Hoylesella</taxon>
    </lineage>
</organism>
<dbReference type="Proteomes" id="UP000788426">
    <property type="component" value="Unassembled WGS sequence"/>
</dbReference>
<evidence type="ECO:0008006" key="4">
    <source>
        <dbReference type="Google" id="ProtNLM"/>
    </source>
</evidence>
<feature type="region of interest" description="Disordered" evidence="1">
    <location>
        <begin position="25"/>
        <end position="49"/>
    </location>
</feature>
<evidence type="ECO:0000256" key="1">
    <source>
        <dbReference type="SAM" id="MobiDB-lite"/>
    </source>
</evidence>
<accession>A0ABS6Y9E3</accession>
<proteinExistence type="predicted"/>